<organism evidence="3 4">
    <name type="scientific">Rubritalea halochordaticola</name>
    <dbReference type="NCBI Taxonomy" id="714537"/>
    <lineage>
        <taxon>Bacteria</taxon>
        <taxon>Pseudomonadati</taxon>
        <taxon>Verrucomicrobiota</taxon>
        <taxon>Verrucomicrobiia</taxon>
        <taxon>Verrucomicrobiales</taxon>
        <taxon>Rubritaleaceae</taxon>
        <taxon>Rubritalea</taxon>
    </lineage>
</organism>
<dbReference type="Proteomes" id="UP001424741">
    <property type="component" value="Unassembled WGS sequence"/>
</dbReference>
<dbReference type="NCBIfam" id="TIGR03008">
    <property type="entry name" value="pepcterm_CAAX"/>
    <property type="match status" value="1"/>
</dbReference>
<reference evidence="3 4" key="1">
    <citation type="submission" date="2024-02" db="EMBL/GenBank/DDBJ databases">
        <title>Rubritalea halochordaticola NBRC 107102.</title>
        <authorList>
            <person name="Ichikawa N."/>
            <person name="Katano-Makiyama Y."/>
            <person name="Hidaka K."/>
        </authorList>
    </citation>
    <scope>NUCLEOTIDE SEQUENCE [LARGE SCALE GENOMIC DNA]</scope>
    <source>
        <strain evidence="3 4">NBRC 107102</strain>
    </source>
</reference>
<dbReference type="InterPro" id="IPR003675">
    <property type="entry name" value="Rce1/LyrA-like_dom"/>
</dbReference>
<gene>
    <name evidence="3" type="ORF">Rhal01_00399</name>
</gene>
<feature type="transmembrane region" description="Helical" evidence="1">
    <location>
        <begin position="83"/>
        <end position="103"/>
    </location>
</feature>
<dbReference type="RefSeq" id="WP_346187243.1">
    <property type="nucleotide sequence ID" value="NZ_BAABRL010000001.1"/>
</dbReference>
<evidence type="ECO:0000259" key="2">
    <source>
        <dbReference type="Pfam" id="PF02517"/>
    </source>
</evidence>
<evidence type="ECO:0000313" key="4">
    <source>
        <dbReference type="Proteomes" id="UP001424741"/>
    </source>
</evidence>
<comment type="caution">
    <text evidence="3">The sequence shown here is derived from an EMBL/GenBank/DDBJ whole genome shotgun (WGS) entry which is preliminary data.</text>
</comment>
<dbReference type="EMBL" id="BAABRL010000001">
    <property type="protein sequence ID" value="GAA5494240.1"/>
    <property type="molecule type" value="Genomic_DNA"/>
</dbReference>
<feature type="transmembrane region" description="Helical" evidence="1">
    <location>
        <begin position="54"/>
        <end position="71"/>
    </location>
</feature>
<dbReference type="InterPro" id="IPR014346">
    <property type="entry name" value="Prenyl_protease-related"/>
</dbReference>
<dbReference type="Pfam" id="PF02517">
    <property type="entry name" value="Rce1-like"/>
    <property type="match status" value="1"/>
</dbReference>
<protein>
    <recommendedName>
        <fullName evidence="2">CAAX prenyl protease 2/Lysostaphin resistance protein A-like domain-containing protein</fullName>
    </recommendedName>
</protein>
<keyword evidence="1" id="KW-0812">Transmembrane</keyword>
<sequence length="256" mass="29797">MTSNPLTELRENKTYAHVVPFAAFFLLNMAMSLGDQIKWEHPDAPWWRHWPEQWMYPIQTILVLGTLVFYWKHYDLKWDSRVVFGGLMGVVGIGFWLLPTTLYDWMGYTEESVGWLEYLGVMPRREGFDPMVLKDEFGMGGVFMSGFLRFFRAVIIVSLVEEILWRGFLMRFILNPDGDYWKVPFGKPDWRSYLIVTAAFISIHQPVDFLGAFIYGSLTYWVAVKTKSLAACITMHAVANLLMGTYALYYGKFGLW</sequence>
<proteinExistence type="predicted"/>
<keyword evidence="4" id="KW-1185">Reference proteome</keyword>
<feature type="domain" description="CAAX prenyl protease 2/Lysostaphin resistance protein A-like" evidence="2">
    <location>
        <begin position="147"/>
        <end position="242"/>
    </location>
</feature>
<keyword evidence="1" id="KW-1133">Transmembrane helix</keyword>
<accession>A0ABP9UX05</accession>
<name>A0ABP9UX05_9BACT</name>
<feature type="transmembrane region" description="Helical" evidence="1">
    <location>
        <begin position="137"/>
        <end position="160"/>
    </location>
</feature>
<feature type="transmembrane region" description="Helical" evidence="1">
    <location>
        <begin position="228"/>
        <end position="249"/>
    </location>
</feature>
<evidence type="ECO:0000313" key="3">
    <source>
        <dbReference type="EMBL" id="GAA5494240.1"/>
    </source>
</evidence>
<evidence type="ECO:0000256" key="1">
    <source>
        <dbReference type="SAM" id="Phobius"/>
    </source>
</evidence>
<feature type="transmembrane region" description="Helical" evidence="1">
    <location>
        <begin position="15"/>
        <end position="34"/>
    </location>
</feature>
<keyword evidence="1" id="KW-0472">Membrane</keyword>
<feature type="transmembrane region" description="Helical" evidence="1">
    <location>
        <begin position="192"/>
        <end position="216"/>
    </location>
</feature>